<dbReference type="GO" id="GO:0000775">
    <property type="term" value="C:chromosome, centromeric region"/>
    <property type="evidence" value="ECO:0007669"/>
    <property type="project" value="InterPro"/>
</dbReference>
<feature type="domain" description="Shugoshin C-terminal" evidence="4">
    <location>
        <begin position="149"/>
        <end position="170"/>
    </location>
</feature>
<feature type="compositionally biased region" description="Polar residues" evidence="3">
    <location>
        <begin position="127"/>
        <end position="141"/>
    </location>
</feature>
<evidence type="ECO:0000313" key="5">
    <source>
        <dbReference type="EMBL" id="CEK93876.1"/>
    </source>
</evidence>
<reference evidence="5" key="1">
    <citation type="submission" date="2014-12" db="EMBL/GenBank/DDBJ databases">
        <title>Insight into the proteome of Arion vulgaris.</title>
        <authorList>
            <person name="Aradska J."/>
            <person name="Bulat T."/>
            <person name="Smidak R."/>
            <person name="Sarate P."/>
            <person name="Gangsoo J."/>
            <person name="Sialana F."/>
            <person name="Bilban M."/>
            <person name="Lubec G."/>
        </authorList>
    </citation>
    <scope>NUCLEOTIDE SEQUENCE</scope>
    <source>
        <tissue evidence="5">Skin</tissue>
    </source>
</reference>
<feature type="region of interest" description="Disordered" evidence="3">
    <location>
        <begin position="87"/>
        <end position="114"/>
    </location>
</feature>
<dbReference type="GO" id="GO:0005634">
    <property type="term" value="C:nucleus"/>
    <property type="evidence" value="ECO:0007669"/>
    <property type="project" value="InterPro"/>
</dbReference>
<feature type="compositionally biased region" description="Basic and acidic residues" evidence="3">
    <location>
        <begin position="16"/>
        <end position="27"/>
    </location>
</feature>
<feature type="non-terminal residue" evidence="5">
    <location>
        <position position="1"/>
    </location>
</feature>
<sequence>TKDDQSLEFGNVISTRTKEKKGDKGLQESDINSVDEHLDADFATDRDSAVRTKFTQIKTAWDDAATETSNQLLEKLRGLRTPALTCSDDKVKSAATTPSSDKDEIPQRNGQDPRVSKIVRVLNSNNVLSGTKRPASQSSPENLAVVDGKRRRAATRVNYAEMNLNVKLRRGDPFTSHYCTGDKVDIYKSPKGKGRSFLSIIILEFMPVKKKFINRLTTPDLLL</sequence>
<name>A0A0B7BNE6_9EUPU</name>
<evidence type="ECO:0000256" key="1">
    <source>
        <dbReference type="ARBA" id="ARBA00010845"/>
    </source>
</evidence>
<evidence type="ECO:0000256" key="3">
    <source>
        <dbReference type="SAM" id="MobiDB-lite"/>
    </source>
</evidence>
<dbReference type="EMBL" id="HACG01047011">
    <property type="protein sequence ID" value="CEK93876.1"/>
    <property type="molecule type" value="Transcribed_RNA"/>
</dbReference>
<dbReference type="GO" id="GO:0045132">
    <property type="term" value="P:meiotic chromosome segregation"/>
    <property type="evidence" value="ECO:0007669"/>
    <property type="project" value="InterPro"/>
</dbReference>
<evidence type="ECO:0000259" key="4">
    <source>
        <dbReference type="Pfam" id="PF07557"/>
    </source>
</evidence>
<accession>A0A0B7BNE6</accession>
<dbReference type="InterPro" id="IPR011515">
    <property type="entry name" value="Shugoshin_C"/>
</dbReference>
<keyword evidence="2" id="KW-0159">Chromosome partition</keyword>
<feature type="region of interest" description="Disordered" evidence="3">
    <location>
        <begin position="127"/>
        <end position="149"/>
    </location>
</feature>
<dbReference type="Pfam" id="PF07557">
    <property type="entry name" value="Shugoshin_C"/>
    <property type="match status" value="1"/>
</dbReference>
<organism evidence="5">
    <name type="scientific">Arion vulgaris</name>
    <dbReference type="NCBI Taxonomy" id="1028688"/>
    <lineage>
        <taxon>Eukaryota</taxon>
        <taxon>Metazoa</taxon>
        <taxon>Spiralia</taxon>
        <taxon>Lophotrochozoa</taxon>
        <taxon>Mollusca</taxon>
        <taxon>Gastropoda</taxon>
        <taxon>Heterobranchia</taxon>
        <taxon>Euthyneura</taxon>
        <taxon>Panpulmonata</taxon>
        <taxon>Eupulmonata</taxon>
        <taxon>Stylommatophora</taxon>
        <taxon>Helicina</taxon>
        <taxon>Arionoidea</taxon>
        <taxon>Arionidae</taxon>
        <taxon>Arion</taxon>
    </lineage>
</organism>
<protein>
    <recommendedName>
        <fullName evidence="4">Shugoshin C-terminal domain-containing protein</fullName>
    </recommendedName>
</protein>
<proteinExistence type="inferred from homology"/>
<comment type="similarity">
    <text evidence="1">Belongs to the shugoshin family.</text>
</comment>
<gene>
    <name evidence="5" type="primary">ORF197694</name>
</gene>
<feature type="region of interest" description="Disordered" evidence="3">
    <location>
        <begin position="1"/>
        <end position="35"/>
    </location>
</feature>
<dbReference type="AlphaFoldDB" id="A0A0B7BNE6"/>
<evidence type="ECO:0000256" key="2">
    <source>
        <dbReference type="ARBA" id="ARBA00022829"/>
    </source>
</evidence>